<gene>
    <name evidence="6" type="ORF">H7J73_18360</name>
</gene>
<dbReference type="InterPro" id="IPR014746">
    <property type="entry name" value="Gln_synth/guanido_kin_cat_dom"/>
</dbReference>
<evidence type="ECO:0000256" key="3">
    <source>
        <dbReference type="PROSITE-ProRule" id="PRU01331"/>
    </source>
</evidence>
<evidence type="ECO:0000256" key="1">
    <source>
        <dbReference type="ARBA" id="ARBA00009897"/>
    </source>
</evidence>
<feature type="domain" description="GS catalytic" evidence="5">
    <location>
        <begin position="122"/>
        <end position="452"/>
    </location>
</feature>
<organism evidence="6 7">
    <name type="scientific">Mycolicibacterium komossense</name>
    <dbReference type="NCBI Taxonomy" id="1779"/>
    <lineage>
        <taxon>Bacteria</taxon>
        <taxon>Bacillati</taxon>
        <taxon>Actinomycetota</taxon>
        <taxon>Actinomycetes</taxon>
        <taxon>Mycobacteriales</taxon>
        <taxon>Mycobacteriaceae</taxon>
        <taxon>Mycolicibacterium</taxon>
    </lineage>
</organism>
<keyword evidence="2" id="KW-0436">Ligase</keyword>
<comment type="caution">
    <text evidence="6">The sequence shown here is derived from an EMBL/GenBank/DDBJ whole genome shotgun (WGS) entry which is preliminary data.</text>
</comment>
<dbReference type="Proteomes" id="UP001526201">
    <property type="component" value="Unassembled WGS sequence"/>
</dbReference>
<evidence type="ECO:0000256" key="4">
    <source>
        <dbReference type="RuleBase" id="RU000384"/>
    </source>
</evidence>
<dbReference type="EMBL" id="JACKTY010000031">
    <property type="protein sequence ID" value="MCV7227980.1"/>
    <property type="molecule type" value="Genomic_DNA"/>
</dbReference>
<dbReference type="SUPFAM" id="SSF55931">
    <property type="entry name" value="Glutamine synthetase/guanido kinase"/>
    <property type="match status" value="1"/>
</dbReference>
<reference evidence="6 7" key="1">
    <citation type="journal article" date="2022" name="BMC Genomics">
        <title>Comparative genome analysis of mycobacteria focusing on tRNA and non-coding RNA.</title>
        <authorList>
            <person name="Behra P.R.K."/>
            <person name="Pettersson B.M.F."/>
            <person name="Ramesh M."/>
            <person name="Das S."/>
            <person name="Dasgupta S."/>
            <person name="Kirsebom L.A."/>
        </authorList>
    </citation>
    <scope>NUCLEOTIDE SEQUENCE [LARGE SCALE GENOMIC DNA]</scope>
    <source>
        <strain evidence="6 7">DSM 44078</strain>
    </source>
</reference>
<dbReference type="Pfam" id="PF00120">
    <property type="entry name" value="Gln-synt_C"/>
    <property type="match status" value="1"/>
</dbReference>
<dbReference type="Gene3D" id="3.30.590.10">
    <property type="entry name" value="Glutamine synthetase/guanido kinase, catalytic domain"/>
    <property type="match status" value="1"/>
</dbReference>
<evidence type="ECO:0000256" key="2">
    <source>
        <dbReference type="ARBA" id="ARBA00022598"/>
    </source>
</evidence>
<comment type="similarity">
    <text evidence="1 3 4">Belongs to the glutamine synthetase family.</text>
</comment>
<dbReference type="PROSITE" id="PS51987">
    <property type="entry name" value="GS_CATALYTIC"/>
    <property type="match status" value="1"/>
</dbReference>
<dbReference type="SMART" id="SM01230">
    <property type="entry name" value="Gln-synt_C"/>
    <property type="match status" value="1"/>
</dbReference>
<evidence type="ECO:0000313" key="7">
    <source>
        <dbReference type="Proteomes" id="UP001526201"/>
    </source>
</evidence>
<dbReference type="InterPro" id="IPR036651">
    <property type="entry name" value="Gln_synt_N_sf"/>
</dbReference>
<accession>A0ABT3CER6</accession>
<keyword evidence="7" id="KW-1185">Reference proteome</keyword>
<sequence length="452" mass="46809">MPGVSDAGPQSDESATDRRIEELRAKGVEIVAGSITDPAGVTRAKYIPLRRLGDFQRSGMGVSPSWSVFCVDTGIAFTPTIGVSGDLRIRIDPNDAAVIDDGIAWAPGNLTDQAGDPAPLCLRSLLQAAENAAAARGLTVRVGAELECTMLAPDGSPASTEPWSPYGIRTSLDRSAFLVDLAATAERAGLRVEQIHTEYGHDQLEVSLAPTTPVAAADAVILTRIVLGRAAARHGLRISFAPVAFEGGAGNGAHLHLSLADEQGPLLSGGDGPYGIRPAGGAAIAGVIDTLPDLIGVYAGSALSALRLKPGNWAGAAACWGLENREAAVRFIAATAGSPHGANAELKLIDPSANPYLAAAAFLNSALRGIDRQLELPAEIPENPSQSAGTPPPLPTDQRAAIEATEKSAVAAELLTPEVVEALVAVRRYELNTFGDRSPAEITQALRLAWSC</sequence>
<name>A0ABT3CER6_9MYCO</name>
<dbReference type="PANTHER" id="PTHR43785">
    <property type="entry name" value="GAMMA-GLUTAMYLPUTRESCINE SYNTHETASE"/>
    <property type="match status" value="1"/>
</dbReference>
<dbReference type="PANTHER" id="PTHR43785:SF12">
    <property type="entry name" value="TYPE-1 GLUTAMINE SYNTHETASE 2"/>
    <property type="match status" value="1"/>
</dbReference>
<proteinExistence type="inferred from homology"/>
<dbReference type="Gene3D" id="3.10.20.70">
    <property type="entry name" value="Glutamine synthetase, N-terminal domain"/>
    <property type="match status" value="1"/>
</dbReference>
<evidence type="ECO:0000313" key="6">
    <source>
        <dbReference type="EMBL" id="MCV7227980.1"/>
    </source>
</evidence>
<dbReference type="RefSeq" id="WP_264069033.1">
    <property type="nucleotide sequence ID" value="NZ_JACKTY010000031.1"/>
</dbReference>
<dbReference type="InterPro" id="IPR008146">
    <property type="entry name" value="Gln_synth_cat_dom"/>
</dbReference>
<protein>
    <submittedName>
        <fullName evidence="6">Glutamine synthetase</fullName>
    </submittedName>
</protein>
<evidence type="ECO:0000259" key="5">
    <source>
        <dbReference type="PROSITE" id="PS51987"/>
    </source>
</evidence>